<dbReference type="InterPro" id="IPR012663">
    <property type="entry name" value="CHP02450_Tryp"/>
</dbReference>
<keyword evidence="2" id="KW-1185">Reference proteome</keyword>
<evidence type="ECO:0000313" key="2">
    <source>
        <dbReference type="Proteomes" id="UP001212189"/>
    </source>
</evidence>
<dbReference type="NCBIfam" id="TIGR02450">
    <property type="entry name" value="TIGR02450 family Trp-rich protein"/>
    <property type="match status" value="1"/>
</dbReference>
<proteinExistence type="predicted"/>
<dbReference type="EMBL" id="CP114976">
    <property type="protein sequence ID" value="WBE25741.1"/>
    <property type="molecule type" value="Genomic_DNA"/>
</dbReference>
<organism evidence="1 2">
    <name type="scientific">Denitrificimonas caeni</name>
    <dbReference type="NCBI Taxonomy" id="521720"/>
    <lineage>
        <taxon>Bacteria</taxon>
        <taxon>Pseudomonadati</taxon>
        <taxon>Pseudomonadota</taxon>
        <taxon>Gammaproteobacteria</taxon>
        <taxon>Pseudomonadales</taxon>
        <taxon>Pseudomonadaceae</taxon>
        <taxon>Denitrificimonas</taxon>
    </lineage>
</organism>
<dbReference type="KEGG" id="dce:O6P33_02550"/>
<dbReference type="Proteomes" id="UP001212189">
    <property type="component" value="Chromosome"/>
</dbReference>
<accession>A0AAE9VVN5</accession>
<sequence length="86" mass="9725">MHQINPKKLLHSKWTAVRPANKEKHFMVTELKLDEEGNVVHCVLEAVISSQEAAIDCCELKGSTHWLVQHTVKPACLYQLALCDFA</sequence>
<reference evidence="1 2" key="1">
    <citation type="submission" date="2022-12" db="EMBL/GenBank/DDBJ databases">
        <title>Coexistence and Characterization of a Novel Tigecycline Resistance gene tet(X) variant and blaNDM-1 in a Pseudomonas caeni Isolate of Chicken Origin.</title>
        <authorList>
            <person name="Lu X."/>
            <person name="Zhang L."/>
            <person name="Li R."/>
            <person name="Wang Z."/>
        </authorList>
    </citation>
    <scope>NUCLEOTIDE SEQUENCE [LARGE SCALE GENOMIC DNA]</scope>
    <source>
        <strain evidence="1 2">CE14</strain>
    </source>
</reference>
<protein>
    <submittedName>
        <fullName evidence="1">TIGR02450 family Trp-rich protein</fullName>
    </submittedName>
</protein>
<dbReference type="RefSeq" id="WP_269818683.1">
    <property type="nucleotide sequence ID" value="NZ_CP114976.1"/>
</dbReference>
<dbReference type="AlphaFoldDB" id="A0AAE9VVN5"/>
<evidence type="ECO:0000313" key="1">
    <source>
        <dbReference type="EMBL" id="WBE25741.1"/>
    </source>
</evidence>
<dbReference type="Pfam" id="PF09493">
    <property type="entry name" value="DUF2389"/>
    <property type="match status" value="1"/>
</dbReference>
<name>A0AAE9VVN5_9GAMM</name>
<gene>
    <name evidence="1" type="ORF">O6P33_02550</name>
</gene>